<protein>
    <submittedName>
        <fullName evidence="2">DNA repair protein</fullName>
    </submittedName>
</protein>
<evidence type="ECO:0000313" key="3">
    <source>
        <dbReference type="Proteomes" id="UP000601027"/>
    </source>
</evidence>
<accession>A0ABS1XQE6</accession>
<dbReference type="EMBL" id="JAEVHM010000016">
    <property type="protein sequence ID" value="MBM0231468.1"/>
    <property type="molecule type" value="Genomic_DNA"/>
</dbReference>
<feature type="region of interest" description="Disordered" evidence="1">
    <location>
        <begin position="25"/>
        <end position="44"/>
    </location>
</feature>
<reference evidence="2 3" key="1">
    <citation type="submission" date="2021-01" db="EMBL/GenBank/DDBJ databases">
        <title>Draft genome sequence of Micromonospora sp. strain STR1_7.</title>
        <authorList>
            <person name="Karlyshev A."/>
            <person name="Jawad R."/>
        </authorList>
    </citation>
    <scope>NUCLEOTIDE SEQUENCE [LARGE SCALE GENOMIC DNA]</scope>
    <source>
        <strain evidence="2 3">STR1-7</strain>
    </source>
</reference>
<sequence>MPIQPNDRHQQDPERLWAAAEAVERLPAQPRHRGPRATGDANGMSWAALNKLRVGSSSRHGLNTH</sequence>
<gene>
    <name evidence="2" type="ORF">JNW91_06075</name>
</gene>
<keyword evidence="3" id="KW-1185">Reference proteome</keyword>
<dbReference type="Proteomes" id="UP000601027">
    <property type="component" value="Unassembled WGS sequence"/>
</dbReference>
<organism evidence="2 3">
    <name type="scientific">Micromonospora parastrephiae</name>
    <dbReference type="NCBI Taxonomy" id="2806101"/>
    <lineage>
        <taxon>Bacteria</taxon>
        <taxon>Bacillati</taxon>
        <taxon>Actinomycetota</taxon>
        <taxon>Actinomycetes</taxon>
        <taxon>Micromonosporales</taxon>
        <taxon>Micromonosporaceae</taxon>
        <taxon>Micromonospora</taxon>
    </lineage>
</organism>
<evidence type="ECO:0000256" key="1">
    <source>
        <dbReference type="SAM" id="MobiDB-lite"/>
    </source>
</evidence>
<proteinExistence type="predicted"/>
<comment type="caution">
    <text evidence="2">The sequence shown here is derived from an EMBL/GenBank/DDBJ whole genome shotgun (WGS) entry which is preliminary data.</text>
</comment>
<evidence type="ECO:0000313" key="2">
    <source>
        <dbReference type="EMBL" id="MBM0231468.1"/>
    </source>
</evidence>
<name>A0ABS1XQE6_9ACTN</name>